<reference evidence="2 3" key="2">
    <citation type="journal article" date="2016" name="Int. J. Syst. Evol. Microbiol.">
        <title>Flavisolibacter tropicus sp. nov., isolated from tropical soil.</title>
        <authorList>
            <person name="Lee J.J."/>
            <person name="Kang M.S."/>
            <person name="Kim G.S."/>
            <person name="Lee C.S."/>
            <person name="Lim S."/>
            <person name="Lee J."/>
            <person name="Roh S.H."/>
            <person name="Kang H."/>
            <person name="Ha J.M."/>
            <person name="Bae S."/>
            <person name="Jung H.Y."/>
            <person name="Kim M.K."/>
        </authorList>
    </citation>
    <scope>NUCLEOTIDE SEQUENCE [LARGE SCALE GENOMIC DNA]</scope>
    <source>
        <strain evidence="2 3">LCS9</strain>
    </source>
</reference>
<evidence type="ECO:0000313" key="3">
    <source>
        <dbReference type="Proteomes" id="UP000077177"/>
    </source>
</evidence>
<proteinExistence type="predicted"/>
<dbReference type="Gene3D" id="3.10.450.50">
    <property type="match status" value="1"/>
</dbReference>
<evidence type="ECO:0000256" key="1">
    <source>
        <dbReference type="SAM" id="SignalP"/>
    </source>
</evidence>
<name>A0A172TRC1_9BACT</name>
<reference evidence="3" key="1">
    <citation type="submission" date="2015-01" db="EMBL/GenBank/DDBJ databases">
        <title>Flavisolibacter sp./LCS9/ whole genome sequencing.</title>
        <authorList>
            <person name="Kim M.K."/>
            <person name="Srinivasan S."/>
            <person name="Lee J.-J."/>
        </authorList>
    </citation>
    <scope>NUCLEOTIDE SEQUENCE [LARGE SCALE GENOMIC DNA]</scope>
    <source>
        <strain evidence="3">LCS9</strain>
    </source>
</reference>
<dbReference type="AlphaFoldDB" id="A0A172TRC1"/>
<organism evidence="2 3">
    <name type="scientific">Flavisolibacter tropicus</name>
    <dbReference type="NCBI Taxonomy" id="1492898"/>
    <lineage>
        <taxon>Bacteria</taxon>
        <taxon>Pseudomonadati</taxon>
        <taxon>Bacteroidota</taxon>
        <taxon>Chitinophagia</taxon>
        <taxon>Chitinophagales</taxon>
        <taxon>Chitinophagaceae</taxon>
        <taxon>Flavisolibacter</taxon>
    </lineage>
</organism>
<dbReference type="InterPro" id="IPR039437">
    <property type="entry name" value="FrzH/put_lumazine-bd"/>
</dbReference>
<sequence length="150" mass="17066">MKYFFVLILLGSLTANAQKEEENVKTPIQALFDGMRKADTALMRSSFAPNAQLQTIAKNKEGQMIVRSENIEEFIVSVAKAKEGALDERIKYDAIKIDADLASVWTPYQFYYNSAFSHCGVNSFQLVRLNGQWKIQYIIDTRRKQGCEGQ</sequence>
<dbReference type="PATRIC" id="fig|1492898.3.peg.258"/>
<feature type="chain" id="PRO_5008001025" description="DUF4440 domain-containing protein" evidence="1">
    <location>
        <begin position="18"/>
        <end position="150"/>
    </location>
</feature>
<dbReference type="RefSeq" id="WP_066401393.1">
    <property type="nucleotide sequence ID" value="NZ_CP011390.1"/>
</dbReference>
<feature type="signal peptide" evidence="1">
    <location>
        <begin position="1"/>
        <end position="17"/>
    </location>
</feature>
<dbReference type="Pfam" id="PF12893">
    <property type="entry name" value="Lumazine_bd_2"/>
    <property type="match status" value="1"/>
</dbReference>
<protein>
    <recommendedName>
        <fullName evidence="4">DUF4440 domain-containing protein</fullName>
    </recommendedName>
</protein>
<dbReference type="KEGG" id="fla:SY85_01145"/>
<dbReference type="STRING" id="1492898.SY85_01145"/>
<evidence type="ECO:0000313" key="2">
    <source>
        <dbReference type="EMBL" id="ANE49313.1"/>
    </source>
</evidence>
<accession>A0A172TRC1</accession>
<keyword evidence="1" id="KW-0732">Signal</keyword>
<dbReference type="EMBL" id="CP011390">
    <property type="protein sequence ID" value="ANE49313.1"/>
    <property type="molecule type" value="Genomic_DNA"/>
</dbReference>
<gene>
    <name evidence="2" type="ORF">SY85_01145</name>
</gene>
<evidence type="ECO:0008006" key="4">
    <source>
        <dbReference type="Google" id="ProtNLM"/>
    </source>
</evidence>
<dbReference type="OrthoDB" id="117186at2"/>
<dbReference type="Proteomes" id="UP000077177">
    <property type="component" value="Chromosome"/>
</dbReference>
<dbReference type="InterPro" id="IPR032710">
    <property type="entry name" value="NTF2-like_dom_sf"/>
</dbReference>
<keyword evidence="3" id="KW-1185">Reference proteome</keyword>
<dbReference type="SUPFAM" id="SSF54427">
    <property type="entry name" value="NTF2-like"/>
    <property type="match status" value="1"/>
</dbReference>